<sequence length="50" mass="5509">MGGSQPQPQPHILQVKARLYSTKEVYCKHVVHKHNHGSSLGAEAADKCLE</sequence>
<accession>A0AAV1RCT7</accession>
<evidence type="ECO:0000313" key="2">
    <source>
        <dbReference type="Proteomes" id="UP001314170"/>
    </source>
</evidence>
<protein>
    <submittedName>
        <fullName evidence="1">Uncharacterized protein</fullName>
    </submittedName>
</protein>
<dbReference type="Proteomes" id="UP001314170">
    <property type="component" value="Unassembled WGS sequence"/>
</dbReference>
<gene>
    <name evidence="1" type="ORF">DCAF_LOCUS9371</name>
</gene>
<organism evidence="1 2">
    <name type="scientific">Dovyalis caffra</name>
    <dbReference type="NCBI Taxonomy" id="77055"/>
    <lineage>
        <taxon>Eukaryota</taxon>
        <taxon>Viridiplantae</taxon>
        <taxon>Streptophyta</taxon>
        <taxon>Embryophyta</taxon>
        <taxon>Tracheophyta</taxon>
        <taxon>Spermatophyta</taxon>
        <taxon>Magnoliopsida</taxon>
        <taxon>eudicotyledons</taxon>
        <taxon>Gunneridae</taxon>
        <taxon>Pentapetalae</taxon>
        <taxon>rosids</taxon>
        <taxon>fabids</taxon>
        <taxon>Malpighiales</taxon>
        <taxon>Salicaceae</taxon>
        <taxon>Flacourtieae</taxon>
        <taxon>Dovyalis</taxon>
    </lineage>
</organism>
<evidence type="ECO:0000313" key="1">
    <source>
        <dbReference type="EMBL" id="CAK7333211.1"/>
    </source>
</evidence>
<reference evidence="1 2" key="1">
    <citation type="submission" date="2024-01" db="EMBL/GenBank/DDBJ databases">
        <authorList>
            <person name="Waweru B."/>
        </authorList>
    </citation>
    <scope>NUCLEOTIDE SEQUENCE [LARGE SCALE GENOMIC DNA]</scope>
</reference>
<dbReference type="AlphaFoldDB" id="A0AAV1RCT7"/>
<proteinExistence type="predicted"/>
<keyword evidence="2" id="KW-1185">Reference proteome</keyword>
<comment type="caution">
    <text evidence="1">The sequence shown here is derived from an EMBL/GenBank/DDBJ whole genome shotgun (WGS) entry which is preliminary data.</text>
</comment>
<dbReference type="EMBL" id="CAWUPB010000913">
    <property type="protein sequence ID" value="CAK7333211.1"/>
    <property type="molecule type" value="Genomic_DNA"/>
</dbReference>
<name>A0AAV1RCT7_9ROSI</name>